<evidence type="ECO:0000256" key="6">
    <source>
        <dbReference type="ARBA" id="ARBA00023002"/>
    </source>
</evidence>
<dbReference type="STRING" id="360911.EAT1b_2268"/>
<evidence type="ECO:0000256" key="4">
    <source>
        <dbReference type="ARBA" id="ARBA00022643"/>
    </source>
</evidence>
<dbReference type="Proteomes" id="UP000000716">
    <property type="component" value="Chromosome"/>
</dbReference>
<sequence length="196" mass="22194">MIEKRKKGEVTVMTKTAAQKLIEERRTVRMFKEEPIDTKVLYEVLQSAHHAPFHNKVEPWNVYVFNGDGKQVLLDALEPAFSEASEGQREKVTGRILNAAACMYVTAKHFETDKGNRDALLATATFIQNIQLLLSEREIGMVWRTGGLFDDARLKEMIGAEGETFIGLLQIGKYDTEDIPAPKARQPIDSHLIMFE</sequence>
<evidence type="ECO:0000256" key="3">
    <source>
        <dbReference type="ARBA" id="ARBA00022630"/>
    </source>
</evidence>
<keyword evidence="4" id="KW-0288">FMN</keyword>
<evidence type="ECO:0000256" key="2">
    <source>
        <dbReference type="ARBA" id="ARBA00007118"/>
    </source>
</evidence>
<dbReference type="eggNOG" id="COG0778">
    <property type="taxonomic scope" value="Bacteria"/>
</dbReference>
<evidence type="ECO:0000256" key="1">
    <source>
        <dbReference type="ARBA" id="ARBA00001917"/>
    </source>
</evidence>
<evidence type="ECO:0000313" key="9">
    <source>
        <dbReference type="EMBL" id="ACQ71190.1"/>
    </source>
</evidence>
<dbReference type="Pfam" id="PF00881">
    <property type="entry name" value="Nitroreductase"/>
    <property type="match status" value="1"/>
</dbReference>
<keyword evidence="3" id="KW-0285">Flavoprotein</keyword>
<accession>C4L2D8</accession>
<dbReference type="InterPro" id="IPR000415">
    <property type="entry name" value="Nitroreductase-like"/>
</dbReference>
<dbReference type="Gene3D" id="3.40.109.10">
    <property type="entry name" value="NADH Oxidase"/>
    <property type="match status" value="1"/>
</dbReference>
<keyword evidence="7" id="KW-0520">NAD</keyword>
<dbReference type="PANTHER" id="PTHR43821">
    <property type="entry name" value="NAD(P)H NITROREDUCTASE YDJA-RELATED"/>
    <property type="match status" value="1"/>
</dbReference>
<dbReference type="PANTHER" id="PTHR43821:SF1">
    <property type="entry name" value="NAD(P)H NITROREDUCTASE YDJA-RELATED"/>
    <property type="match status" value="1"/>
</dbReference>
<dbReference type="InterPro" id="IPR052530">
    <property type="entry name" value="NAD(P)H_nitroreductase"/>
</dbReference>
<feature type="domain" description="Nitroreductase" evidence="8">
    <location>
        <begin position="22"/>
        <end position="173"/>
    </location>
</feature>
<organism evidence="9 10">
    <name type="scientific">Exiguobacterium sp. (strain ATCC BAA-1283 / AT1b)</name>
    <dbReference type="NCBI Taxonomy" id="360911"/>
    <lineage>
        <taxon>Bacteria</taxon>
        <taxon>Bacillati</taxon>
        <taxon>Bacillota</taxon>
        <taxon>Bacilli</taxon>
        <taxon>Bacillales</taxon>
        <taxon>Bacillales Family XII. Incertae Sedis</taxon>
        <taxon>Exiguobacterium</taxon>
    </lineage>
</organism>
<keyword evidence="10" id="KW-1185">Reference proteome</keyword>
<evidence type="ECO:0000256" key="7">
    <source>
        <dbReference type="ARBA" id="ARBA00023027"/>
    </source>
</evidence>
<dbReference type="EMBL" id="CP001615">
    <property type="protein sequence ID" value="ACQ71190.1"/>
    <property type="molecule type" value="Genomic_DNA"/>
</dbReference>
<keyword evidence="5" id="KW-0521">NADP</keyword>
<name>C4L2D8_EXISA</name>
<dbReference type="InterPro" id="IPR029479">
    <property type="entry name" value="Nitroreductase"/>
</dbReference>
<dbReference type="CDD" id="cd02135">
    <property type="entry name" value="YdjA-like"/>
    <property type="match status" value="1"/>
</dbReference>
<dbReference type="KEGG" id="eat:EAT1b_2268"/>
<evidence type="ECO:0000313" key="10">
    <source>
        <dbReference type="Proteomes" id="UP000000716"/>
    </source>
</evidence>
<proteinExistence type="inferred from homology"/>
<comment type="similarity">
    <text evidence="2">Belongs to the nitroreductase family.</text>
</comment>
<comment type="cofactor">
    <cofactor evidence="1">
        <name>FMN</name>
        <dbReference type="ChEBI" id="CHEBI:58210"/>
    </cofactor>
</comment>
<gene>
    <name evidence="9" type="ordered locus">EAT1b_2268</name>
</gene>
<dbReference type="AlphaFoldDB" id="C4L2D8"/>
<dbReference type="SUPFAM" id="SSF55469">
    <property type="entry name" value="FMN-dependent nitroreductase-like"/>
    <property type="match status" value="1"/>
</dbReference>
<dbReference type="HOGENOM" id="CLU_070764_5_1_9"/>
<evidence type="ECO:0000256" key="5">
    <source>
        <dbReference type="ARBA" id="ARBA00022857"/>
    </source>
</evidence>
<dbReference type="InterPro" id="IPR026021">
    <property type="entry name" value="YdjA-like"/>
</dbReference>
<keyword evidence="6" id="KW-0560">Oxidoreductase</keyword>
<protein>
    <submittedName>
        <fullName evidence="9">Nitroreductase</fullName>
    </submittedName>
</protein>
<dbReference type="GO" id="GO:0016491">
    <property type="term" value="F:oxidoreductase activity"/>
    <property type="evidence" value="ECO:0007669"/>
    <property type="project" value="UniProtKB-KW"/>
</dbReference>
<reference evidence="9 10" key="1">
    <citation type="journal article" date="2011" name="J. Bacteriol.">
        <title>Complete genome sequence of the Thermophilic Bacterium Exiguobacterium sp. AT1b.</title>
        <authorList>
            <person name="Vishnivetskaya T.A."/>
            <person name="Lucas S."/>
            <person name="Copeland A."/>
            <person name="Lapidus A."/>
            <person name="Glavina Del Rio T."/>
            <person name="Dalin E."/>
            <person name="Tice H."/>
            <person name="Bruce D.C."/>
            <person name="Goodwin L.A."/>
            <person name="Pitluck S."/>
            <person name="Saunders E."/>
            <person name="Brettin T."/>
            <person name="Detter C."/>
            <person name="Han C."/>
            <person name="Larimer F."/>
            <person name="Land M.L."/>
            <person name="Hauser L.J."/>
            <person name="Kyrpides N.C."/>
            <person name="Ovchinnikova G."/>
            <person name="Kathariou S."/>
            <person name="Ramaley R.F."/>
            <person name="Rodrigues D.F."/>
            <person name="Hendrix C."/>
            <person name="Richardson P."/>
            <person name="Tiedje J.M."/>
        </authorList>
    </citation>
    <scope>NUCLEOTIDE SEQUENCE [LARGE SCALE GENOMIC DNA]</scope>
    <source>
        <strain evidence="10">ATCC BAA-1283 / AT1b</strain>
    </source>
</reference>
<evidence type="ECO:0000259" key="8">
    <source>
        <dbReference type="Pfam" id="PF00881"/>
    </source>
</evidence>